<dbReference type="EMBL" id="LAZR01057827">
    <property type="protein sequence ID" value="KKK71231.1"/>
    <property type="molecule type" value="Genomic_DNA"/>
</dbReference>
<sequence length="88" mass="10213">MIVDLIEKNVQNEIINIGFGRGYSINELLAIIREMLGDFPIKYVAEREVDVPNLILNIDKLRTFSDISFMGIEEGIKKTYDWLMKGYK</sequence>
<organism evidence="1">
    <name type="scientific">marine sediment metagenome</name>
    <dbReference type="NCBI Taxonomy" id="412755"/>
    <lineage>
        <taxon>unclassified sequences</taxon>
        <taxon>metagenomes</taxon>
        <taxon>ecological metagenomes</taxon>
    </lineage>
</organism>
<dbReference type="SUPFAM" id="SSF51735">
    <property type="entry name" value="NAD(P)-binding Rossmann-fold domains"/>
    <property type="match status" value="1"/>
</dbReference>
<dbReference type="Gene3D" id="3.90.25.10">
    <property type="entry name" value="UDP-galactose 4-epimerase, domain 1"/>
    <property type="match status" value="1"/>
</dbReference>
<accession>A0A0F9AGA6</accession>
<evidence type="ECO:0000313" key="1">
    <source>
        <dbReference type="EMBL" id="KKK71231.1"/>
    </source>
</evidence>
<reference evidence="1" key="1">
    <citation type="journal article" date="2015" name="Nature">
        <title>Complex archaea that bridge the gap between prokaryotes and eukaryotes.</title>
        <authorList>
            <person name="Spang A."/>
            <person name="Saw J.H."/>
            <person name="Jorgensen S.L."/>
            <person name="Zaremba-Niedzwiedzka K."/>
            <person name="Martijn J."/>
            <person name="Lind A.E."/>
            <person name="van Eijk R."/>
            <person name="Schleper C."/>
            <person name="Guy L."/>
            <person name="Ettema T.J."/>
        </authorList>
    </citation>
    <scope>NUCLEOTIDE SEQUENCE</scope>
</reference>
<comment type="caution">
    <text evidence="1">The sequence shown here is derived from an EMBL/GenBank/DDBJ whole genome shotgun (WGS) entry which is preliminary data.</text>
</comment>
<evidence type="ECO:0008006" key="2">
    <source>
        <dbReference type="Google" id="ProtNLM"/>
    </source>
</evidence>
<proteinExistence type="predicted"/>
<dbReference type="AlphaFoldDB" id="A0A0F9AGA6"/>
<dbReference type="InterPro" id="IPR036291">
    <property type="entry name" value="NAD(P)-bd_dom_sf"/>
</dbReference>
<protein>
    <recommendedName>
        <fullName evidence="2">NAD(P)-binding domain-containing protein</fullName>
    </recommendedName>
</protein>
<dbReference type="Gene3D" id="3.40.50.720">
    <property type="entry name" value="NAD(P)-binding Rossmann-like Domain"/>
    <property type="match status" value="1"/>
</dbReference>
<gene>
    <name evidence="1" type="ORF">LCGC14_2916010</name>
</gene>
<name>A0A0F9AGA6_9ZZZZ</name>